<evidence type="ECO:0000313" key="2">
    <source>
        <dbReference type="Proteomes" id="UP000028782"/>
    </source>
</evidence>
<dbReference type="KEGG" id="ctes:O987_11350"/>
<organism evidence="1 2">
    <name type="scientific">Comamonas testosteroni TK102</name>
    <dbReference type="NCBI Taxonomy" id="1392005"/>
    <lineage>
        <taxon>Bacteria</taxon>
        <taxon>Pseudomonadati</taxon>
        <taxon>Pseudomonadota</taxon>
        <taxon>Betaproteobacteria</taxon>
        <taxon>Burkholderiales</taxon>
        <taxon>Comamonadaceae</taxon>
        <taxon>Comamonas</taxon>
    </lineage>
</organism>
<name>A0A076PHX8_COMTE</name>
<dbReference type="AlphaFoldDB" id="A0A076PHX8"/>
<proteinExistence type="predicted"/>
<evidence type="ECO:0000313" key="1">
    <source>
        <dbReference type="EMBL" id="AIJ46389.1"/>
    </source>
</evidence>
<dbReference type="Proteomes" id="UP000028782">
    <property type="component" value="Chromosome"/>
</dbReference>
<dbReference type="EMBL" id="CP006704">
    <property type="protein sequence ID" value="AIJ46389.1"/>
    <property type="molecule type" value="Genomic_DNA"/>
</dbReference>
<gene>
    <name evidence="1" type="ORF">O987_11350</name>
</gene>
<protein>
    <submittedName>
        <fullName evidence="1">Uncharacterized protein</fullName>
    </submittedName>
</protein>
<sequence length="34" mass="3470">MEGLAARCAGGLGGGNSWQAFAAIKKARCLRAFS</sequence>
<dbReference type="HOGENOM" id="CLU_3373181_0_0_4"/>
<reference evidence="1 2" key="1">
    <citation type="journal article" date="2014" name="Genome Announc.">
        <title>Complete Genome Sequence of Polychlorinated Biphenyl Degrader Comamonas testosteroni TK102 (NBRC 109938).</title>
        <authorList>
            <person name="Fukuda K."/>
            <person name="Hosoyama A."/>
            <person name="Tsuchikane K."/>
            <person name="Ohji S."/>
            <person name="Yamazoe A."/>
            <person name="Fujita N."/>
            <person name="Shintani M."/>
            <person name="Kimbara K."/>
        </authorList>
    </citation>
    <scope>NUCLEOTIDE SEQUENCE [LARGE SCALE GENOMIC DNA]</scope>
    <source>
        <strain evidence="1">TK102</strain>
    </source>
</reference>
<accession>A0A076PHX8</accession>